<reference evidence="2 3" key="1">
    <citation type="journal article" date="2009" name="Nature">
        <title>The Sorghum bicolor genome and the diversification of grasses.</title>
        <authorList>
            <person name="Paterson A.H."/>
            <person name="Bowers J.E."/>
            <person name="Bruggmann R."/>
            <person name="Dubchak I."/>
            <person name="Grimwood J."/>
            <person name="Gundlach H."/>
            <person name="Haberer G."/>
            <person name="Hellsten U."/>
            <person name="Mitros T."/>
            <person name="Poliakov A."/>
            <person name="Schmutz J."/>
            <person name="Spannagl M."/>
            <person name="Tang H."/>
            <person name="Wang X."/>
            <person name="Wicker T."/>
            <person name="Bharti A.K."/>
            <person name="Chapman J."/>
            <person name="Feltus F.A."/>
            <person name="Gowik U."/>
            <person name="Grigoriev I.V."/>
            <person name="Lyons E."/>
            <person name="Maher C.A."/>
            <person name="Martis M."/>
            <person name="Narechania A."/>
            <person name="Otillar R.P."/>
            <person name="Penning B.W."/>
            <person name="Salamov A.A."/>
            <person name="Wang Y."/>
            <person name="Zhang L."/>
            <person name="Carpita N.C."/>
            <person name="Freeling M."/>
            <person name="Gingle A.R."/>
            <person name="Hash C.T."/>
            <person name="Keller B."/>
            <person name="Klein P."/>
            <person name="Kresovich S."/>
            <person name="McCann M.C."/>
            <person name="Ming R."/>
            <person name="Peterson D.G."/>
            <person name="Mehboob-ur-Rahman"/>
            <person name="Ware D."/>
            <person name="Westhoff P."/>
            <person name="Mayer K.F."/>
            <person name="Messing J."/>
            <person name="Rokhsar D.S."/>
        </authorList>
    </citation>
    <scope>NUCLEOTIDE SEQUENCE [LARGE SCALE GENOMIC DNA]</scope>
    <source>
        <strain evidence="3">cv. BTx623</strain>
    </source>
</reference>
<sequence>MVHRWLKSSLVVTMENMIAAEKGQALRFLSVPSQGHCRAFTDNKHPMPLVCRSCDSRFARPAIMASGGVHVTLAHRLSRLTEISVPEKRKLPSPLANRDQRSEEKEGPISTCHNPIARHRSA</sequence>
<proteinExistence type="predicted"/>
<dbReference type="Proteomes" id="UP000000768">
    <property type="component" value="Chromosome 9"/>
</dbReference>
<evidence type="ECO:0000256" key="1">
    <source>
        <dbReference type="SAM" id="MobiDB-lite"/>
    </source>
</evidence>
<accession>A0A1Z5R432</accession>
<evidence type="ECO:0000313" key="3">
    <source>
        <dbReference type="Proteomes" id="UP000000768"/>
    </source>
</evidence>
<dbReference type="Gramene" id="OQU78507">
    <property type="protein sequence ID" value="OQU78507"/>
    <property type="gene ID" value="SORBI_3009G248801"/>
</dbReference>
<evidence type="ECO:0000313" key="2">
    <source>
        <dbReference type="EMBL" id="OQU78507.1"/>
    </source>
</evidence>
<keyword evidence="3" id="KW-1185">Reference proteome</keyword>
<feature type="compositionally biased region" description="Basic and acidic residues" evidence="1">
    <location>
        <begin position="98"/>
        <end position="107"/>
    </location>
</feature>
<organism evidence="2 3">
    <name type="scientific">Sorghum bicolor</name>
    <name type="common">Sorghum</name>
    <name type="synonym">Sorghum vulgare</name>
    <dbReference type="NCBI Taxonomy" id="4558"/>
    <lineage>
        <taxon>Eukaryota</taxon>
        <taxon>Viridiplantae</taxon>
        <taxon>Streptophyta</taxon>
        <taxon>Embryophyta</taxon>
        <taxon>Tracheophyta</taxon>
        <taxon>Spermatophyta</taxon>
        <taxon>Magnoliopsida</taxon>
        <taxon>Liliopsida</taxon>
        <taxon>Poales</taxon>
        <taxon>Poaceae</taxon>
        <taxon>PACMAD clade</taxon>
        <taxon>Panicoideae</taxon>
        <taxon>Andropogonodae</taxon>
        <taxon>Andropogoneae</taxon>
        <taxon>Sorghinae</taxon>
        <taxon>Sorghum</taxon>
    </lineage>
</organism>
<dbReference type="InParanoid" id="A0A1Z5R432"/>
<reference evidence="3" key="2">
    <citation type="journal article" date="2018" name="Plant J.">
        <title>The Sorghum bicolor reference genome: improved assembly, gene annotations, a transcriptome atlas, and signatures of genome organization.</title>
        <authorList>
            <person name="McCormick R.F."/>
            <person name="Truong S.K."/>
            <person name="Sreedasyam A."/>
            <person name="Jenkins J."/>
            <person name="Shu S."/>
            <person name="Sims D."/>
            <person name="Kennedy M."/>
            <person name="Amirebrahimi M."/>
            <person name="Weers B.D."/>
            <person name="McKinley B."/>
            <person name="Mattison A."/>
            <person name="Morishige D.T."/>
            <person name="Grimwood J."/>
            <person name="Schmutz J."/>
            <person name="Mullet J.E."/>
        </authorList>
    </citation>
    <scope>NUCLEOTIDE SEQUENCE [LARGE SCALE GENOMIC DNA]</scope>
    <source>
        <strain evidence="3">cv. BTx623</strain>
    </source>
</reference>
<protein>
    <submittedName>
        <fullName evidence="2">Uncharacterized protein</fullName>
    </submittedName>
</protein>
<name>A0A1Z5R432_SORBI</name>
<dbReference type="EMBL" id="CM000768">
    <property type="protein sequence ID" value="OQU78507.1"/>
    <property type="molecule type" value="Genomic_DNA"/>
</dbReference>
<feature type="region of interest" description="Disordered" evidence="1">
    <location>
        <begin position="83"/>
        <end position="122"/>
    </location>
</feature>
<dbReference type="AlphaFoldDB" id="A0A1Z5R432"/>
<gene>
    <name evidence="2" type="ORF">SORBI_3009G248801</name>
</gene>